<keyword evidence="2" id="KW-1185">Reference proteome</keyword>
<organism evidence="1 2">
    <name type="scientific">Cnaphalocrocis medinalis granulovirus</name>
    <dbReference type="NCBI Taxonomy" id="1750712"/>
    <lineage>
        <taxon>Viruses</taxon>
        <taxon>Viruses incertae sedis</taxon>
        <taxon>Naldaviricetes</taxon>
        <taxon>Lefavirales</taxon>
        <taxon>Baculoviridae</taxon>
        <taxon>Betabaculovirus</taxon>
        <taxon>Betabaculovirus cnamedinalis</taxon>
    </lineage>
</organism>
<proteinExistence type="predicted"/>
<dbReference type="Proteomes" id="UP000202719">
    <property type="component" value="Segment"/>
</dbReference>
<dbReference type="EMBL" id="KU593505">
    <property type="protein sequence ID" value="AMF83759.1"/>
    <property type="molecule type" value="Genomic_DNA"/>
</dbReference>
<reference evidence="1 2" key="1">
    <citation type="journal article" date="2015" name="Virol. Sin.">
        <title>Genome sequencing and analysis of a granulovirus isolated from the Asiatic rice leafroller, Cnaphalocrocis medinalis.</title>
        <authorList>
            <person name="Zhang S."/>
            <person name="Zhu Z."/>
            <person name="Sun S."/>
            <person name="Chen Q."/>
            <person name="Deng F."/>
            <person name="Yang K."/>
        </authorList>
    </citation>
    <scope>NUCLEOTIDE SEQUENCE [LARGE SCALE GENOMIC DNA]</scope>
    <source>
        <strain evidence="1 2">Enping</strain>
    </source>
</reference>
<name>A0A109WVZ5_9BBAC</name>
<evidence type="ECO:0000313" key="2">
    <source>
        <dbReference type="Proteomes" id="UP000202719"/>
    </source>
</evidence>
<gene>
    <name evidence="1" type="primary">ie-1</name>
</gene>
<sequence length="464" mass="54429">MCSVFETTRSLRSLMLLYQFETFLFFYRKKITTMNVIQTTVTKRISSDEDDDSVIMDINESPCTSTMAAANGNIFNAADIMENIKWMKHFKTTTYHMFLCHRNGLMYVKNERFSSDVYIHTYYKLYGNAYELTLKDCKFYITSDLIASWMHIHKDWLPPNPVTKDFEYPLVAQMMLMNLIDGHSLQHHIIEAMINTLFVGVTNEDIQSIKNKLSDHTNTTKIEDIKQNYSWKSENRKIKNLFNAQCVSSNDSNNNLINMFDILYRDVNVLFKFRRNVYLYYDSYISDFKNNVLQLKRSVTGYTDPVSNLKLVVKDMALLMYSNTTPAMLEFKNVEGDHIDAEHFLVLSKQNPHGDVILNMKLQHTNTVKFRLCCFKIDDVHVWINSMVYNTPNKLCLENIINKHKWGKHYIIGFSYMYNAYLSKMYSDVIKLVIRYILSSRQIDLIQTDIASCPKLTYSYIGFA</sequence>
<dbReference type="KEGG" id="vg:26855032"/>
<dbReference type="GeneID" id="26855032"/>
<evidence type="ECO:0000313" key="1">
    <source>
        <dbReference type="EMBL" id="AMF83759.1"/>
    </source>
</evidence>
<dbReference type="OrthoDB" id="4677at10239"/>
<accession>A0A109WVZ5</accession>
<protein>
    <submittedName>
        <fullName evidence="1">Ie-1</fullName>
    </submittedName>
</protein>
<dbReference type="RefSeq" id="YP_009229925.1">
    <property type="nucleotide sequence ID" value="NC_029304.2"/>
</dbReference>